<feature type="domain" description="ABC-2 type transporter transmembrane" evidence="7">
    <location>
        <begin position="21"/>
        <end position="368"/>
    </location>
</feature>
<feature type="transmembrane region" description="Helical" evidence="6">
    <location>
        <begin position="226"/>
        <end position="245"/>
    </location>
</feature>
<accession>A0A1E5CP46</accession>
<keyword evidence="3 6" id="KW-0812">Transmembrane</keyword>
<keyword evidence="2" id="KW-1003">Cell membrane</keyword>
<dbReference type="AlphaFoldDB" id="A0A1E5CP46"/>
<reference evidence="8 9" key="1">
    <citation type="journal article" date="2012" name="Science">
        <title>Ecological populations of bacteria act as socially cohesive units of antibiotic production and resistance.</title>
        <authorList>
            <person name="Cordero O.X."/>
            <person name="Wildschutte H."/>
            <person name="Kirkup B."/>
            <person name="Proehl S."/>
            <person name="Ngo L."/>
            <person name="Hussain F."/>
            <person name="Le Roux F."/>
            <person name="Mincer T."/>
            <person name="Polz M.F."/>
        </authorList>
    </citation>
    <scope>NUCLEOTIDE SEQUENCE [LARGE SCALE GENOMIC DNA]</scope>
    <source>
        <strain evidence="8 9">FF-238</strain>
    </source>
</reference>
<dbReference type="InterPro" id="IPR013525">
    <property type="entry name" value="ABC2_TM"/>
</dbReference>
<dbReference type="PANTHER" id="PTHR30294:SF46">
    <property type="entry name" value="ABC TRANSPORTER PERMEASE"/>
    <property type="match status" value="1"/>
</dbReference>
<organism evidence="8 9">
    <name type="scientific">Vibrio genomosp. F6 str. FF-238</name>
    <dbReference type="NCBI Taxonomy" id="1191298"/>
    <lineage>
        <taxon>Bacteria</taxon>
        <taxon>Pseudomonadati</taxon>
        <taxon>Pseudomonadota</taxon>
        <taxon>Gammaproteobacteria</taxon>
        <taxon>Vibrionales</taxon>
        <taxon>Vibrionaceae</taxon>
        <taxon>Vibrio</taxon>
    </lineage>
</organism>
<evidence type="ECO:0000259" key="7">
    <source>
        <dbReference type="Pfam" id="PF12698"/>
    </source>
</evidence>
<sequence>MSLLSLLKQEFKALMTNPVVVLTVFGGVVFYSFLYPLPYAQQTPREQSITVVNLDKSQSSYQLERMVDATPQVQIVQRDHTIESAKTAFLDGSVSGILVIPEHFYKDILLGKSPTLAYAGDASFFLVYGTVVEGLAQAGGTLAAKAKVSRLVMEGEPLALASEHFSPIKLNLKPTFNPRMGYVDYVVPAVFVLILQQTLAMASGLMVGSQKFGTGYWNQYSPRAVFSIRALVLVGVYFLLSMYYFGASFDMHGITRLAEIPTLLAILVPFLLSSCFIGIWLGSILPRRELVTIIILISSMPLIFSAGFIWPIEMIPAPMVWVSSLFPSTSGIQAFVSVNQLGAQWSQIASQWTQLWLQTLGWGALAFWSFKRSLQFEQRVHP</sequence>
<evidence type="ECO:0000313" key="8">
    <source>
        <dbReference type="EMBL" id="OEE71693.1"/>
    </source>
</evidence>
<evidence type="ECO:0000256" key="4">
    <source>
        <dbReference type="ARBA" id="ARBA00022989"/>
    </source>
</evidence>
<dbReference type="GO" id="GO:0005886">
    <property type="term" value="C:plasma membrane"/>
    <property type="evidence" value="ECO:0007669"/>
    <property type="project" value="UniProtKB-SubCell"/>
</dbReference>
<dbReference type="Pfam" id="PF12698">
    <property type="entry name" value="ABC2_membrane_3"/>
    <property type="match status" value="1"/>
</dbReference>
<keyword evidence="4 6" id="KW-1133">Transmembrane helix</keyword>
<dbReference type="RefSeq" id="WP_029203386.1">
    <property type="nucleotide sequence ID" value="NZ_AJYW02000285.1"/>
</dbReference>
<evidence type="ECO:0000256" key="5">
    <source>
        <dbReference type="ARBA" id="ARBA00023136"/>
    </source>
</evidence>
<dbReference type="Proteomes" id="UP000094165">
    <property type="component" value="Unassembled WGS sequence"/>
</dbReference>
<comment type="subcellular location">
    <subcellularLocation>
        <location evidence="1">Cell membrane</location>
        <topology evidence="1">Multi-pass membrane protein</topology>
    </subcellularLocation>
</comment>
<feature type="transmembrane region" description="Helical" evidence="6">
    <location>
        <begin position="290"/>
        <end position="310"/>
    </location>
</feature>
<comment type="caution">
    <text evidence="8">The sequence shown here is derived from an EMBL/GenBank/DDBJ whole genome shotgun (WGS) entry which is preliminary data.</text>
</comment>
<name>A0A1E5CP46_9VIBR</name>
<dbReference type="PANTHER" id="PTHR30294">
    <property type="entry name" value="MEMBRANE COMPONENT OF ABC TRANSPORTER YHHJ-RELATED"/>
    <property type="match status" value="1"/>
</dbReference>
<gene>
    <name evidence="8" type="ORF">A130_07675</name>
</gene>
<feature type="transmembrane region" description="Helical" evidence="6">
    <location>
        <begin position="20"/>
        <end position="37"/>
    </location>
</feature>
<dbReference type="Gene3D" id="3.40.1710.10">
    <property type="entry name" value="abc type-2 transporter like domain"/>
    <property type="match status" value="1"/>
</dbReference>
<keyword evidence="9" id="KW-1185">Reference proteome</keyword>
<feature type="transmembrane region" description="Helical" evidence="6">
    <location>
        <begin position="182"/>
        <end position="206"/>
    </location>
</feature>
<evidence type="ECO:0000256" key="6">
    <source>
        <dbReference type="SAM" id="Phobius"/>
    </source>
</evidence>
<feature type="transmembrane region" description="Helical" evidence="6">
    <location>
        <begin position="257"/>
        <end position="284"/>
    </location>
</feature>
<dbReference type="EMBL" id="AJYW02000285">
    <property type="protein sequence ID" value="OEE71693.1"/>
    <property type="molecule type" value="Genomic_DNA"/>
</dbReference>
<keyword evidence="5 6" id="KW-0472">Membrane</keyword>
<proteinExistence type="predicted"/>
<evidence type="ECO:0000256" key="1">
    <source>
        <dbReference type="ARBA" id="ARBA00004651"/>
    </source>
</evidence>
<evidence type="ECO:0000256" key="2">
    <source>
        <dbReference type="ARBA" id="ARBA00022475"/>
    </source>
</evidence>
<dbReference type="GO" id="GO:0140359">
    <property type="term" value="F:ABC-type transporter activity"/>
    <property type="evidence" value="ECO:0007669"/>
    <property type="project" value="InterPro"/>
</dbReference>
<evidence type="ECO:0000256" key="3">
    <source>
        <dbReference type="ARBA" id="ARBA00022692"/>
    </source>
</evidence>
<dbReference type="InterPro" id="IPR051449">
    <property type="entry name" value="ABC-2_transporter_component"/>
</dbReference>
<protein>
    <submittedName>
        <fullName evidence="8">ABC transporter</fullName>
    </submittedName>
</protein>
<evidence type="ECO:0000313" key="9">
    <source>
        <dbReference type="Proteomes" id="UP000094165"/>
    </source>
</evidence>